<protein>
    <submittedName>
        <fullName evidence="1">Arrestin, beta 1, isoform CRA_a</fullName>
    </submittedName>
</protein>
<evidence type="ECO:0000313" key="3">
    <source>
        <dbReference type="RGD" id="2156"/>
    </source>
</evidence>
<sequence length="77" mass="8634">MFPGRRLRDGAGQGGIHPLSSWIVLQEPRMEGHRQLEPPVSPASSSDWPCKLGETVVPEATIPLLRDPIPRRCHPYR</sequence>
<dbReference type="RGD" id="2156">
    <property type="gene designation" value="Arrb1"/>
</dbReference>
<dbReference type="AlphaFoldDB" id="A6I6J2"/>
<dbReference type="Proteomes" id="UP000234681">
    <property type="component" value="Chromosome 1"/>
</dbReference>
<accession>A6I6J2</accession>
<organism evidence="1 2">
    <name type="scientific">Rattus norvegicus</name>
    <name type="common">Rat</name>
    <dbReference type="NCBI Taxonomy" id="10116"/>
    <lineage>
        <taxon>Eukaryota</taxon>
        <taxon>Metazoa</taxon>
        <taxon>Chordata</taxon>
        <taxon>Craniata</taxon>
        <taxon>Vertebrata</taxon>
        <taxon>Euteleostomi</taxon>
        <taxon>Mammalia</taxon>
        <taxon>Eutheria</taxon>
        <taxon>Euarchontoglires</taxon>
        <taxon>Glires</taxon>
        <taxon>Rodentia</taxon>
        <taxon>Myomorpha</taxon>
        <taxon>Muroidea</taxon>
        <taxon>Muridae</taxon>
        <taxon>Murinae</taxon>
        <taxon>Rattus</taxon>
    </lineage>
</organism>
<evidence type="ECO:0000313" key="1">
    <source>
        <dbReference type="EMBL" id="EDM18388.1"/>
    </source>
</evidence>
<dbReference type="EMBL" id="CH473956">
    <property type="protein sequence ID" value="EDM18388.1"/>
    <property type="molecule type" value="Genomic_DNA"/>
</dbReference>
<reference evidence="1 2" key="1">
    <citation type="submission" date="2005-09" db="EMBL/GenBank/DDBJ databases">
        <authorList>
            <person name="Mural R.J."/>
            <person name="Li P.W."/>
            <person name="Adams M.D."/>
            <person name="Amanatides P.G."/>
            <person name="Baden-Tillson H."/>
            <person name="Barnstead M."/>
            <person name="Chin S.H."/>
            <person name="Dew I."/>
            <person name="Evans C.A."/>
            <person name="Ferriera S."/>
            <person name="Flanigan M."/>
            <person name="Fosler C."/>
            <person name="Glodek A."/>
            <person name="Gu Z."/>
            <person name="Holt R.A."/>
            <person name="Jennings D."/>
            <person name="Kraft C.L."/>
            <person name="Lu F."/>
            <person name="Nguyen T."/>
            <person name="Nusskern D.R."/>
            <person name="Pfannkoch C.M."/>
            <person name="Sitter C."/>
            <person name="Sutton G.G."/>
            <person name="Venter J.C."/>
            <person name="Wang Z."/>
            <person name="Woodage T."/>
            <person name="Zheng X.H."/>
            <person name="Zhong F."/>
        </authorList>
    </citation>
    <scope>NUCLEOTIDE SEQUENCE [LARGE SCALE GENOMIC DNA]</scope>
    <source>
        <strain>BN</strain>
        <strain evidence="2">Sprague-Dawley</strain>
    </source>
</reference>
<evidence type="ECO:0000313" key="2">
    <source>
        <dbReference type="Proteomes" id="UP000234681"/>
    </source>
</evidence>
<name>A6I6J2_RAT</name>
<proteinExistence type="predicted"/>
<gene>
    <name evidence="1 3" type="primary">Arrb1</name>
    <name evidence="1" type="ORF">rCG_39578</name>
</gene>